<evidence type="ECO:0000256" key="1">
    <source>
        <dbReference type="SAM" id="MobiDB-lite"/>
    </source>
</evidence>
<accession>A0AAV1YIN9</accession>
<comment type="caution">
    <text evidence="3">The sequence shown here is derived from an EMBL/GenBank/DDBJ whole genome shotgun (WGS) entry which is preliminary data.</text>
</comment>
<sequence>MRNVSRSKFLLCFRPVVDIDDVLKSKEANKHEIKKSSDTKSEFFHQKSTKISESWIMQHPPKRTLSRVIKAVVFQTMLKTKTRSKNRYPRDSFGSEHSCVSEDSQSVLSSPSSSSSIPSESKSLTKHYSTKEKQKESNHEGLVKKQKKFECNGIYLILISLTFTVFCGKLFGIILTLMWLYLFSLLSSSYGYKKKLQSCVEAKDRCQFGRSALRELYHNNN</sequence>
<dbReference type="InterPro" id="IPR040411">
    <property type="entry name" value="At5g23160-like"/>
</dbReference>
<feature type="compositionally biased region" description="Basic and acidic residues" evidence="1">
    <location>
        <begin position="129"/>
        <end position="139"/>
    </location>
</feature>
<gene>
    <name evidence="3" type="ORF">LLUT_LOCUS34956</name>
</gene>
<dbReference type="Proteomes" id="UP001497480">
    <property type="component" value="Unassembled WGS sequence"/>
</dbReference>
<dbReference type="PANTHER" id="PTHR34379:SF15">
    <property type="entry name" value="PROTEIN, PUTATIVE-RELATED"/>
    <property type="match status" value="1"/>
</dbReference>
<dbReference type="EMBL" id="CAXHTB010000025">
    <property type="protein sequence ID" value="CAL0333896.1"/>
    <property type="molecule type" value="Genomic_DNA"/>
</dbReference>
<feature type="compositionally biased region" description="Low complexity" evidence="1">
    <location>
        <begin position="101"/>
        <end position="122"/>
    </location>
</feature>
<evidence type="ECO:0000256" key="2">
    <source>
        <dbReference type="SAM" id="Phobius"/>
    </source>
</evidence>
<organism evidence="3 4">
    <name type="scientific">Lupinus luteus</name>
    <name type="common">European yellow lupine</name>
    <dbReference type="NCBI Taxonomy" id="3873"/>
    <lineage>
        <taxon>Eukaryota</taxon>
        <taxon>Viridiplantae</taxon>
        <taxon>Streptophyta</taxon>
        <taxon>Embryophyta</taxon>
        <taxon>Tracheophyta</taxon>
        <taxon>Spermatophyta</taxon>
        <taxon>Magnoliopsida</taxon>
        <taxon>eudicotyledons</taxon>
        <taxon>Gunneridae</taxon>
        <taxon>Pentapetalae</taxon>
        <taxon>rosids</taxon>
        <taxon>fabids</taxon>
        <taxon>Fabales</taxon>
        <taxon>Fabaceae</taxon>
        <taxon>Papilionoideae</taxon>
        <taxon>50 kb inversion clade</taxon>
        <taxon>genistoids sensu lato</taxon>
        <taxon>core genistoids</taxon>
        <taxon>Genisteae</taxon>
        <taxon>Lupinus</taxon>
    </lineage>
</organism>
<proteinExistence type="predicted"/>
<evidence type="ECO:0000313" key="3">
    <source>
        <dbReference type="EMBL" id="CAL0333896.1"/>
    </source>
</evidence>
<protein>
    <submittedName>
        <fullName evidence="3">Uncharacterized protein</fullName>
    </submittedName>
</protein>
<name>A0AAV1YIN9_LUPLU</name>
<evidence type="ECO:0000313" key="4">
    <source>
        <dbReference type="Proteomes" id="UP001497480"/>
    </source>
</evidence>
<feature type="region of interest" description="Disordered" evidence="1">
    <location>
        <begin position="83"/>
        <end position="139"/>
    </location>
</feature>
<keyword evidence="2" id="KW-0812">Transmembrane</keyword>
<feature type="transmembrane region" description="Helical" evidence="2">
    <location>
        <begin position="154"/>
        <end position="182"/>
    </location>
</feature>
<dbReference type="AlphaFoldDB" id="A0AAV1YIN9"/>
<keyword evidence="4" id="KW-1185">Reference proteome</keyword>
<dbReference type="PANTHER" id="PTHR34379">
    <property type="entry name" value="OS07G0553800 PROTEIN"/>
    <property type="match status" value="1"/>
</dbReference>
<reference evidence="3 4" key="1">
    <citation type="submission" date="2024-03" db="EMBL/GenBank/DDBJ databases">
        <authorList>
            <person name="Martinez-Hernandez J."/>
        </authorList>
    </citation>
    <scope>NUCLEOTIDE SEQUENCE [LARGE SCALE GENOMIC DNA]</scope>
</reference>
<keyword evidence="2" id="KW-1133">Transmembrane helix</keyword>
<keyword evidence="2" id="KW-0472">Membrane</keyword>